<protein>
    <submittedName>
        <fullName evidence="1">Uncharacterized protein</fullName>
    </submittedName>
</protein>
<dbReference type="Proteomes" id="UP001224775">
    <property type="component" value="Unassembled WGS sequence"/>
</dbReference>
<accession>A0AAD8YKX7</accession>
<comment type="caution">
    <text evidence="1">The sequence shown here is derived from an EMBL/GenBank/DDBJ whole genome shotgun (WGS) entry which is preliminary data.</text>
</comment>
<sequence length="104" mass="11467">MQNTPDQGSWKANQSSDTVLDMVFRDNSAMFSITLGDDGILVDRYGTPSLPYLLQESVILHSVLDEIDSIANEGDAEAQDRLLQLEEEGDAIEEARSTLPARPQ</sequence>
<reference evidence="1" key="1">
    <citation type="submission" date="2023-06" db="EMBL/GenBank/DDBJ databases">
        <title>Survivors Of The Sea: Transcriptome response of Skeletonema marinoi to long-term dormancy.</title>
        <authorList>
            <person name="Pinder M.I.M."/>
            <person name="Kourtchenko O."/>
            <person name="Robertson E.K."/>
            <person name="Larsson T."/>
            <person name="Maumus F."/>
            <person name="Osuna-Cruz C.M."/>
            <person name="Vancaester E."/>
            <person name="Stenow R."/>
            <person name="Vandepoele K."/>
            <person name="Ploug H."/>
            <person name="Bruchert V."/>
            <person name="Godhe A."/>
            <person name="Topel M."/>
        </authorList>
    </citation>
    <scope>NUCLEOTIDE SEQUENCE</scope>
    <source>
        <strain evidence="1">R05AC</strain>
    </source>
</reference>
<dbReference type="AlphaFoldDB" id="A0AAD8YKX7"/>
<proteinExistence type="predicted"/>
<evidence type="ECO:0000313" key="2">
    <source>
        <dbReference type="Proteomes" id="UP001224775"/>
    </source>
</evidence>
<keyword evidence="2" id="KW-1185">Reference proteome</keyword>
<gene>
    <name evidence="1" type="ORF">QTG54_002330</name>
</gene>
<organism evidence="1 2">
    <name type="scientific">Skeletonema marinoi</name>
    <dbReference type="NCBI Taxonomy" id="267567"/>
    <lineage>
        <taxon>Eukaryota</taxon>
        <taxon>Sar</taxon>
        <taxon>Stramenopiles</taxon>
        <taxon>Ochrophyta</taxon>
        <taxon>Bacillariophyta</taxon>
        <taxon>Coscinodiscophyceae</taxon>
        <taxon>Thalassiosirophycidae</taxon>
        <taxon>Thalassiosirales</taxon>
        <taxon>Skeletonemataceae</taxon>
        <taxon>Skeletonema</taxon>
        <taxon>Skeletonema marinoi-dohrnii complex</taxon>
    </lineage>
</organism>
<dbReference type="EMBL" id="JATAAI010000003">
    <property type="protein sequence ID" value="KAK1746986.1"/>
    <property type="molecule type" value="Genomic_DNA"/>
</dbReference>
<evidence type="ECO:0000313" key="1">
    <source>
        <dbReference type="EMBL" id="KAK1746986.1"/>
    </source>
</evidence>
<name>A0AAD8YKX7_9STRA</name>